<protein>
    <submittedName>
        <fullName evidence="2">Uroporphyrinogen-III synthase</fullName>
        <ecNumber evidence="2">4.2.1.75</ecNumber>
    </submittedName>
</protein>
<keyword evidence="2" id="KW-0456">Lyase</keyword>
<dbReference type="CDD" id="cd06578">
    <property type="entry name" value="HemD"/>
    <property type="match status" value="1"/>
</dbReference>
<evidence type="ECO:0000313" key="2">
    <source>
        <dbReference type="EMBL" id="MFD2831978.1"/>
    </source>
</evidence>
<dbReference type="EMBL" id="JBHUOJ010000004">
    <property type="protein sequence ID" value="MFD2831978.1"/>
    <property type="molecule type" value="Genomic_DNA"/>
</dbReference>
<comment type="caution">
    <text evidence="2">The sequence shown here is derived from an EMBL/GenBank/DDBJ whole genome shotgun (WGS) entry which is preliminary data.</text>
</comment>
<dbReference type="GO" id="GO:0004852">
    <property type="term" value="F:uroporphyrinogen-III synthase activity"/>
    <property type="evidence" value="ECO:0007669"/>
    <property type="project" value="UniProtKB-EC"/>
</dbReference>
<dbReference type="InterPro" id="IPR036108">
    <property type="entry name" value="4pyrrol_syn_uPrphyn_synt_sf"/>
</dbReference>
<dbReference type="InterPro" id="IPR039793">
    <property type="entry name" value="UROS/Hem4"/>
</dbReference>
<dbReference type="Proteomes" id="UP001597438">
    <property type="component" value="Unassembled WGS sequence"/>
</dbReference>
<dbReference type="EC" id="4.2.1.75" evidence="2"/>
<evidence type="ECO:0000313" key="3">
    <source>
        <dbReference type="Proteomes" id="UP001597438"/>
    </source>
</evidence>
<dbReference type="InterPro" id="IPR003754">
    <property type="entry name" value="4pyrrol_synth_uPrphyn_synth"/>
</dbReference>
<dbReference type="SUPFAM" id="SSF69618">
    <property type="entry name" value="HemD-like"/>
    <property type="match status" value="1"/>
</dbReference>
<dbReference type="Gene3D" id="3.40.50.10090">
    <property type="match status" value="2"/>
</dbReference>
<reference evidence="3" key="1">
    <citation type="journal article" date="2019" name="Int. J. Syst. Evol. Microbiol.">
        <title>The Global Catalogue of Microorganisms (GCM) 10K type strain sequencing project: providing services to taxonomists for standard genome sequencing and annotation.</title>
        <authorList>
            <consortium name="The Broad Institute Genomics Platform"/>
            <consortium name="The Broad Institute Genome Sequencing Center for Infectious Disease"/>
            <person name="Wu L."/>
            <person name="Ma J."/>
        </authorList>
    </citation>
    <scope>NUCLEOTIDE SEQUENCE [LARGE SCALE GENOMIC DNA]</scope>
    <source>
        <strain evidence="3">KCTC 52925</strain>
    </source>
</reference>
<feature type="domain" description="Tetrapyrrole biosynthesis uroporphyrinogen III synthase" evidence="1">
    <location>
        <begin position="18"/>
        <end position="206"/>
    </location>
</feature>
<keyword evidence="3" id="KW-1185">Reference proteome</keyword>
<organism evidence="2 3">
    <name type="scientific">Christiangramia antarctica</name>
    <dbReference type="NCBI Taxonomy" id="2058158"/>
    <lineage>
        <taxon>Bacteria</taxon>
        <taxon>Pseudomonadati</taxon>
        <taxon>Bacteroidota</taxon>
        <taxon>Flavobacteriia</taxon>
        <taxon>Flavobacteriales</taxon>
        <taxon>Flavobacteriaceae</taxon>
        <taxon>Christiangramia</taxon>
    </lineage>
</organism>
<evidence type="ECO:0000259" key="1">
    <source>
        <dbReference type="Pfam" id="PF02602"/>
    </source>
</evidence>
<gene>
    <name evidence="2" type="ORF">ACFSYS_01675</name>
</gene>
<dbReference type="Pfam" id="PF02602">
    <property type="entry name" value="HEM4"/>
    <property type="match status" value="1"/>
</dbReference>
<dbReference type="PANTHER" id="PTHR12390">
    <property type="entry name" value="UROPORPHYRINOGEN III SYNTHASE"/>
    <property type="match status" value="1"/>
</dbReference>
<name>A0ABW5X0C8_9FLAO</name>
<dbReference type="PANTHER" id="PTHR12390:SF0">
    <property type="entry name" value="UROPORPHYRINOGEN-III SYNTHASE"/>
    <property type="match status" value="1"/>
</dbReference>
<dbReference type="RefSeq" id="WP_251739648.1">
    <property type="nucleotide sequence ID" value="NZ_JBHUOJ010000004.1"/>
</dbReference>
<sequence>MPRVLSTKKLAKNQKELLLNSGIGLVEYDAIRIEFENFEINTSHIKNAIFSSKNAVKAVENKPLEIENCFCVGTKTSALLKSKGYKILEVAENASDLGKLIADAYSEENFTFFCGNIRRVELPELLKKNKVKFEEIQVYKTILNYQKIDGGFNGILFFSPSGVESFRELNNWKTTAFCIGKTTAAETEKYNFKTVVSNSASVESVIAKTVKTLKKLNLK</sequence>
<proteinExistence type="predicted"/>
<accession>A0ABW5X0C8</accession>